<dbReference type="EMBL" id="JAIWYP010000014">
    <property type="protein sequence ID" value="KAH3713849.1"/>
    <property type="molecule type" value="Genomic_DNA"/>
</dbReference>
<dbReference type="Proteomes" id="UP000828390">
    <property type="component" value="Unassembled WGS sequence"/>
</dbReference>
<organism evidence="2 3">
    <name type="scientific">Dreissena polymorpha</name>
    <name type="common">Zebra mussel</name>
    <name type="synonym">Mytilus polymorpha</name>
    <dbReference type="NCBI Taxonomy" id="45954"/>
    <lineage>
        <taxon>Eukaryota</taxon>
        <taxon>Metazoa</taxon>
        <taxon>Spiralia</taxon>
        <taxon>Lophotrochozoa</taxon>
        <taxon>Mollusca</taxon>
        <taxon>Bivalvia</taxon>
        <taxon>Autobranchia</taxon>
        <taxon>Heteroconchia</taxon>
        <taxon>Euheterodonta</taxon>
        <taxon>Imparidentia</taxon>
        <taxon>Neoheterodontei</taxon>
        <taxon>Myida</taxon>
        <taxon>Dreissenoidea</taxon>
        <taxon>Dreissenidae</taxon>
        <taxon>Dreissena</taxon>
    </lineage>
</organism>
<protein>
    <submittedName>
        <fullName evidence="2">Uncharacterized protein</fullName>
    </submittedName>
</protein>
<evidence type="ECO:0000313" key="2">
    <source>
        <dbReference type="EMBL" id="KAH3713849.1"/>
    </source>
</evidence>
<sequence>MKDILHSIKVNSTTNSRATDEKYDCLEENVQDLKQTLDQLNISVQKKLQSLRDILKANSLPSVPSKGDMNSSVEATCRQMSDDPVENDTIRETLQVTLEPCPQAISDIQENTVHFEEDTNKEEHISNITPQISKTLLIGDSILRGINKRGLCESVDICTMPGKTMLDICKKLSKMNISDISKIIIFAGVNDVFNGQLISLIKDVIFKTVQRIQEQTNCEIFICKISPRCDVDVRHLNSILEDVSSELPVKLILI</sequence>
<evidence type="ECO:0000256" key="1">
    <source>
        <dbReference type="SAM" id="Coils"/>
    </source>
</evidence>
<accession>A0A9D4HBE1</accession>
<keyword evidence="1" id="KW-0175">Coiled coil</keyword>
<reference evidence="2" key="2">
    <citation type="submission" date="2020-11" db="EMBL/GenBank/DDBJ databases">
        <authorList>
            <person name="McCartney M.A."/>
            <person name="Auch B."/>
            <person name="Kono T."/>
            <person name="Mallez S."/>
            <person name="Becker A."/>
            <person name="Gohl D.M."/>
            <person name="Silverstein K.A.T."/>
            <person name="Koren S."/>
            <person name="Bechman K.B."/>
            <person name="Herman A."/>
            <person name="Abrahante J.E."/>
            <person name="Garbe J."/>
        </authorList>
    </citation>
    <scope>NUCLEOTIDE SEQUENCE</scope>
    <source>
        <strain evidence="2">Duluth1</strain>
        <tissue evidence="2">Whole animal</tissue>
    </source>
</reference>
<comment type="caution">
    <text evidence="2">The sequence shown here is derived from an EMBL/GenBank/DDBJ whole genome shotgun (WGS) entry which is preliminary data.</text>
</comment>
<dbReference type="Gene3D" id="3.40.50.12690">
    <property type="match status" value="1"/>
</dbReference>
<reference evidence="2" key="1">
    <citation type="journal article" date="2019" name="bioRxiv">
        <title>The Genome of the Zebra Mussel, Dreissena polymorpha: A Resource for Invasive Species Research.</title>
        <authorList>
            <person name="McCartney M.A."/>
            <person name="Auch B."/>
            <person name="Kono T."/>
            <person name="Mallez S."/>
            <person name="Zhang Y."/>
            <person name="Obille A."/>
            <person name="Becker A."/>
            <person name="Abrahante J.E."/>
            <person name="Garbe J."/>
            <person name="Badalamenti J.P."/>
            <person name="Herman A."/>
            <person name="Mangelson H."/>
            <person name="Liachko I."/>
            <person name="Sullivan S."/>
            <person name="Sone E.D."/>
            <person name="Koren S."/>
            <person name="Silverstein K.A.T."/>
            <person name="Beckman K.B."/>
            <person name="Gohl D.M."/>
        </authorList>
    </citation>
    <scope>NUCLEOTIDE SEQUENCE</scope>
    <source>
        <strain evidence="2">Duluth1</strain>
        <tissue evidence="2">Whole animal</tissue>
    </source>
</reference>
<dbReference type="AlphaFoldDB" id="A0A9D4HBE1"/>
<dbReference type="SUPFAM" id="SSF52266">
    <property type="entry name" value="SGNH hydrolase"/>
    <property type="match status" value="1"/>
</dbReference>
<feature type="coiled-coil region" evidence="1">
    <location>
        <begin position="16"/>
        <end position="50"/>
    </location>
</feature>
<evidence type="ECO:0000313" key="3">
    <source>
        <dbReference type="Proteomes" id="UP000828390"/>
    </source>
</evidence>
<keyword evidence="3" id="KW-1185">Reference proteome</keyword>
<gene>
    <name evidence="2" type="ORF">DPMN_073650</name>
</gene>
<proteinExistence type="predicted"/>
<name>A0A9D4HBE1_DREPO</name>